<dbReference type="AlphaFoldDB" id="A0A652YIL0"/>
<evidence type="ECO:0000256" key="2">
    <source>
        <dbReference type="ARBA" id="ARBA00022670"/>
    </source>
</evidence>
<protein>
    <submittedName>
        <fullName evidence="5">Dipeptidase E</fullName>
    </submittedName>
</protein>
<name>A0A652YIL0_NOCGL</name>
<dbReference type="GO" id="GO:0008236">
    <property type="term" value="F:serine-type peptidase activity"/>
    <property type="evidence" value="ECO:0007669"/>
    <property type="project" value="UniProtKB-KW"/>
</dbReference>
<reference evidence="5" key="1">
    <citation type="submission" date="2019-07" db="EMBL/GenBank/DDBJ databases">
        <title>Genomic Encyclopedia of Type Strains, Phase IV (KMG-IV): sequencing the most valuable type-strain genomes for metagenomic binning, comparative biology and taxonomic classification.</title>
        <authorList>
            <person name="Goeker M."/>
        </authorList>
    </citation>
    <scope>NUCLEOTIDE SEQUENCE</scope>
    <source>
        <strain evidence="5">DSM 44596</strain>
    </source>
</reference>
<dbReference type="Pfam" id="PF03575">
    <property type="entry name" value="Peptidase_S51"/>
    <property type="match status" value="1"/>
</dbReference>
<gene>
    <name evidence="5" type="ORF">FNL38_10986</name>
</gene>
<evidence type="ECO:0000313" key="5">
    <source>
        <dbReference type="EMBL" id="TYQ01073.1"/>
    </source>
</evidence>
<sequence length="213" mass="22610">MKLFLASYRFGDHHTRFAELVGPGARIAVIAAAADAWPVTARASAVTSELMPLRRAGYDAEELDIRDYSHSPDALEQALRTFDCVWVRGGNTFVLRAQLARTGADEVLERLVRDGDLAYAGYSAGAAVATPTLTGLDVTDDPSDVLPTCGIEPIWAGLAFVEFSIVPHGDGSVLEDPAATARTIAVLTAAQLPFRVLSDQQVVVVDGGEASII</sequence>
<dbReference type="PANTHER" id="PTHR20842">
    <property type="entry name" value="PROTEASE S51 ALPHA-ASPARTYL DIPEPTIDASE"/>
    <property type="match status" value="1"/>
</dbReference>
<dbReference type="PANTHER" id="PTHR20842:SF0">
    <property type="entry name" value="ALPHA-ASPARTYL DIPEPTIDASE"/>
    <property type="match status" value="1"/>
</dbReference>
<keyword evidence="4" id="KW-0720">Serine protease</keyword>
<accession>A0A652YIL0</accession>
<dbReference type="GO" id="GO:0006508">
    <property type="term" value="P:proteolysis"/>
    <property type="evidence" value="ECO:0007669"/>
    <property type="project" value="UniProtKB-KW"/>
</dbReference>
<dbReference type="InterPro" id="IPR005320">
    <property type="entry name" value="Peptidase_S51"/>
</dbReference>
<dbReference type="InterPro" id="IPR029062">
    <property type="entry name" value="Class_I_gatase-like"/>
</dbReference>
<keyword evidence="2" id="KW-0645">Protease</keyword>
<evidence type="ECO:0000256" key="3">
    <source>
        <dbReference type="ARBA" id="ARBA00022801"/>
    </source>
</evidence>
<evidence type="ECO:0000256" key="1">
    <source>
        <dbReference type="ARBA" id="ARBA00006534"/>
    </source>
</evidence>
<evidence type="ECO:0000256" key="4">
    <source>
        <dbReference type="ARBA" id="ARBA00022825"/>
    </source>
</evidence>
<dbReference type="SUPFAM" id="SSF52317">
    <property type="entry name" value="Class I glutamine amidotransferase-like"/>
    <property type="match status" value="1"/>
</dbReference>
<organism evidence="5">
    <name type="scientific">Nocardia globerula</name>
    <dbReference type="NCBI Taxonomy" id="1818"/>
    <lineage>
        <taxon>Bacteria</taxon>
        <taxon>Bacillati</taxon>
        <taxon>Actinomycetota</taxon>
        <taxon>Actinomycetes</taxon>
        <taxon>Mycobacteriales</taxon>
        <taxon>Nocardiaceae</taxon>
        <taxon>Nocardia</taxon>
    </lineage>
</organism>
<comment type="caution">
    <text evidence="5">The sequence shown here is derived from an EMBL/GenBank/DDBJ whole genome shotgun (WGS) entry which is preliminary data.</text>
</comment>
<keyword evidence="3" id="KW-0378">Hydrolase</keyword>
<proteinExistence type="inferred from homology"/>
<dbReference type="EMBL" id="VNIQ01000009">
    <property type="protein sequence ID" value="TYQ01073.1"/>
    <property type="molecule type" value="Genomic_DNA"/>
</dbReference>
<comment type="similarity">
    <text evidence="1">Belongs to the peptidase S51 family.</text>
</comment>
<dbReference type="Gene3D" id="3.40.50.880">
    <property type="match status" value="1"/>
</dbReference>